<sequence>MVSHFEAHFKYNINALAKLGKGIVEDLIKYNKEKWCKAFFQTFSKCDSIDNNMAESFNA</sequence>
<name>A0A9J5ZHA4_SOLCO</name>
<gene>
    <name evidence="1" type="ORF">H5410_023086</name>
</gene>
<evidence type="ECO:0000313" key="1">
    <source>
        <dbReference type="EMBL" id="KAG5611805.1"/>
    </source>
</evidence>
<dbReference type="OrthoDB" id="1727094at2759"/>
<accession>A0A9J5ZHA4</accession>
<proteinExistence type="predicted"/>
<evidence type="ECO:0000313" key="2">
    <source>
        <dbReference type="Proteomes" id="UP000824120"/>
    </source>
</evidence>
<reference evidence="1 2" key="1">
    <citation type="submission" date="2020-09" db="EMBL/GenBank/DDBJ databases">
        <title>De no assembly of potato wild relative species, Solanum commersonii.</title>
        <authorList>
            <person name="Cho K."/>
        </authorList>
    </citation>
    <scope>NUCLEOTIDE SEQUENCE [LARGE SCALE GENOMIC DNA]</scope>
    <source>
        <strain evidence="1">LZ3.2</strain>
        <tissue evidence="1">Leaf</tissue>
    </source>
</reference>
<protein>
    <submittedName>
        <fullName evidence="1">Uncharacterized protein</fullName>
    </submittedName>
</protein>
<keyword evidence="2" id="KW-1185">Reference proteome</keyword>
<comment type="caution">
    <text evidence="1">The sequence shown here is derived from an EMBL/GenBank/DDBJ whole genome shotgun (WGS) entry which is preliminary data.</text>
</comment>
<dbReference type="AlphaFoldDB" id="A0A9J5ZHA4"/>
<dbReference type="Proteomes" id="UP000824120">
    <property type="component" value="Chromosome 4"/>
</dbReference>
<dbReference type="EMBL" id="JACXVP010000004">
    <property type="protein sequence ID" value="KAG5611805.1"/>
    <property type="molecule type" value="Genomic_DNA"/>
</dbReference>
<organism evidence="1 2">
    <name type="scientific">Solanum commersonii</name>
    <name type="common">Commerson's wild potato</name>
    <name type="synonym">Commerson's nightshade</name>
    <dbReference type="NCBI Taxonomy" id="4109"/>
    <lineage>
        <taxon>Eukaryota</taxon>
        <taxon>Viridiplantae</taxon>
        <taxon>Streptophyta</taxon>
        <taxon>Embryophyta</taxon>
        <taxon>Tracheophyta</taxon>
        <taxon>Spermatophyta</taxon>
        <taxon>Magnoliopsida</taxon>
        <taxon>eudicotyledons</taxon>
        <taxon>Gunneridae</taxon>
        <taxon>Pentapetalae</taxon>
        <taxon>asterids</taxon>
        <taxon>lamiids</taxon>
        <taxon>Solanales</taxon>
        <taxon>Solanaceae</taxon>
        <taxon>Solanoideae</taxon>
        <taxon>Solaneae</taxon>
        <taxon>Solanum</taxon>
    </lineage>
</organism>